<keyword evidence="2 6" id="KW-0328">Glycosyltransferase</keyword>
<dbReference type="Pfam" id="PF00534">
    <property type="entry name" value="Glycos_transf_1"/>
    <property type="match status" value="1"/>
</dbReference>
<evidence type="ECO:0000259" key="5">
    <source>
        <dbReference type="Pfam" id="PF13439"/>
    </source>
</evidence>
<protein>
    <recommendedName>
        <fullName evidence="1">D-inositol 3-phosphate glycosyltransferase</fullName>
    </recommendedName>
</protein>
<dbReference type="InterPro" id="IPR001296">
    <property type="entry name" value="Glyco_trans_1"/>
</dbReference>
<evidence type="ECO:0000313" key="7">
    <source>
        <dbReference type="Proteomes" id="UP000219688"/>
    </source>
</evidence>
<dbReference type="RefSeq" id="WP_097187166.1">
    <property type="nucleotide sequence ID" value="NZ_OBQK01000002.1"/>
</dbReference>
<dbReference type="InterPro" id="IPR050194">
    <property type="entry name" value="Glycosyltransferase_grp1"/>
</dbReference>
<proteinExistence type="predicted"/>
<dbReference type="AlphaFoldDB" id="A0A285VID4"/>
<dbReference type="Pfam" id="PF13439">
    <property type="entry name" value="Glyco_transf_4"/>
    <property type="match status" value="1"/>
</dbReference>
<dbReference type="GO" id="GO:0016757">
    <property type="term" value="F:glycosyltransferase activity"/>
    <property type="evidence" value="ECO:0007669"/>
    <property type="project" value="UniProtKB-KW"/>
</dbReference>
<dbReference type="Gene3D" id="3.40.50.2000">
    <property type="entry name" value="Glycogen Phosphorylase B"/>
    <property type="match status" value="2"/>
</dbReference>
<evidence type="ECO:0000256" key="2">
    <source>
        <dbReference type="ARBA" id="ARBA00022676"/>
    </source>
</evidence>
<dbReference type="EMBL" id="OBQK01000002">
    <property type="protein sequence ID" value="SOC53753.1"/>
    <property type="molecule type" value="Genomic_DNA"/>
</dbReference>
<evidence type="ECO:0000256" key="3">
    <source>
        <dbReference type="ARBA" id="ARBA00022679"/>
    </source>
</evidence>
<dbReference type="SUPFAM" id="SSF53756">
    <property type="entry name" value="UDP-Glycosyltransferase/glycogen phosphorylase"/>
    <property type="match status" value="1"/>
</dbReference>
<name>A0A285VID4_9MICO</name>
<keyword evidence="3 6" id="KW-0808">Transferase</keyword>
<dbReference type="GO" id="GO:1901137">
    <property type="term" value="P:carbohydrate derivative biosynthetic process"/>
    <property type="evidence" value="ECO:0007669"/>
    <property type="project" value="UniProtKB-ARBA"/>
</dbReference>
<keyword evidence="7" id="KW-1185">Reference proteome</keyword>
<dbReference type="PANTHER" id="PTHR45947:SF3">
    <property type="entry name" value="SULFOQUINOVOSYL TRANSFERASE SQD2"/>
    <property type="match status" value="1"/>
</dbReference>
<feature type="domain" description="Glycosyltransferase subfamily 4-like N-terminal" evidence="5">
    <location>
        <begin position="58"/>
        <end position="152"/>
    </location>
</feature>
<dbReference type="InterPro" id="IPR028098">
    <property type="entry name" value="Glyco_trans_4-like_N"/>
</dbReference>
<reference evidence="7" key="1">
    <citation type="submission" date="2017-08" db="EMBL/GenBank/DDBJ databases">
        <authorList>
            <person name="Varghese N."/>
            <person name="Submissions S."/>
        </authorList>
    </citation>
    <scope>NUCLEOTIDE SEQUENCE [LARGE SCALE GENOMIC DNA]</scope>
    <source>
        <strain evidence="7">USBA17B2</strain>
    </source>
</reference>
<dbReference type="CDD" id="cd03801">
    <property type="entry name" value="GT4_PimA-like"/>
    <property type="match status" value="1"/>
</dbReference>
<dbReference type="Proteomes" id="UP000219688">
    <property type="component" value="Unassembled WGS sequence"/>
</dbReference>
<dbReference type="PANTHER" id="PTHR45947">
    <property type="entry name" value="SULFOQUINOVOSYL TRANSFERASE SQD2"/>
    <property type="match status" value="1"/>
</dbReference>
<sequence>MSERQPTEDTPLVVNMASESDVSVQGHGVHTAYVELALALERRDDVTLVRGGYGESVECDVYHLHTLGSAMWRKILDPRAKKVVSAHVIPDSLVGSIRLARYWRPLARRYMRWFYGRADRVLAVSGTVARVLQDELRVPAERIEVLHNTVDMRAYRTTPADRTAARRHLDIADDAFVVVGVGQVQPRKRMDVFEQLARRHPDVVLIWVGGVPFKHLGAEYGAMRRLMERAPANLLFPGVVPHPEVRRYLQAADVFCLPAEQENHPMCILEAAGVGLPVVARDLPEYDDTFGDDVLRCQDGTFADAVALLRDDRSAYATWQQASARIAERFDSSAAAERLVGIYRDLVADVGPRVSA</sequence>
<accession>A0A285VID4</accession>
<organism evidence="6 7">
    <name type="scientific">Ornithinimicrobium cerasi</name>
    <dbReference type="NCBI Taxonomy" id="2248773"/>
    <lineage>
        <taxon>Bacteria</taxon>
        <taxon>Bacillati</taxon>
        <taxon>Actinomycetota</taxon>
        <taxon>Actinomycetes</taxon>
        <taxon>Micrococcales</taxon>
        <taxon>Ornithinimicrobiaceae</taxon>
        <taxon>Ornithinimicrobium</taxon>
    </lineage>
</organism>
<gene>
    <name evidence="6" type="ORF">SAMN05421879_102111</name>
</gene>
<evidence type="ECO:0000256" key="1">
    <source>
        <dbReference type="ARBA" id="ARBA00021292"/>
    </source>
</evidence>
<evidence type="ECO:0000313" key="6">
    <source>
        <dbReference type="EMBL" id="SOC53753.1"/>
    </source>
</evidence>
<evidence type="ECO:0000259" key="4">
    <source>
        <dbReference type="Pfam" id="PF00534"/>
    </source>
</evidence>
<feature type="domain" description="Glycosyl transferase family 1" evidence="4">
    <location>
        <begin position="162"/>
        <end position="319"/>
    </location>
</feature>